<dbReference type="AlphaFoldDB" id="A0A381ZVL0"/>
<organism evidence="1">
    <name type="scientific">marine metagenome</name>
    <dbReference type="NCBI Taxonomy" id="408172"/>
    <lineage>
        <taxon>unclassified sequences</taxon>
        <taxon>metagenomes</taxon>
        <taxon>ecological metagenomes</taxon>
    </lineage>
</organism>
<feature type="non-terminal residue" evidence="1">
    <location>
        <position position="1"/>
    </location>
</feature>
<dbReference type="EMBL" id="UINC01022847">
    <property type="protein sequence ID" value="SVA93315.1"/>
    <property type="molecule type" value="Genomic_DNA"/>
</dbReference>
<protein>
    <submittedName>
        <fullName evidence="1">Uncharacterized protein</fullName>
    </submittedName>
</protein>
<name>A0A381ZVL0_9ZZZZ</name>
<gene>
    <name evidence="1" type="ORF">METZ01_LOCUS146169</name>
</gene>
<reference evidence="1" key="1">
    <citation type="submission" date="2018-05" db="EMBL/GenBank/DDBJ databases">
        <authorList>
            <person name="Lanie J.A."/>
            <person name="Ng W.-L."/>
            <person name="Kazmierczak K.M."/>
            <person name="Andrzejewski T.M."/>
            <person name="Davidsen T.M."/>
            <person name="Wayne K.J."/>
            <person name="Tettelin H."/>
            <person name="Glass J.I."/>
            <person name="Rusch D."/>
            <person name="Podicherti R."/>
            <person name="Tsui H.-C.T."/>
            <person name="Winkler M.E."/>
        </authorList>
    </citation>
    <scope>NUCLEOTIDE SEQUENCE</scope>
</reference>
<evidence type="ECO:0000313" key="1">
    <source>
        <dbReference type="EMBL" id="SVA93315.1"/>
    </source>
</evidence>
<sequence length="168" mass="19680">PAEILSFIQNDTEYKKLLNEEIGINVVQSYHGYVLNYMMSEWTNYLLETSRHLLESSSDCNNEILKQFDEISKFTLGCSFNPLGKDRMLKNPEYVFTYDIESWIKSVSDKPLTSFKFSHTQKVVFKFSDLQFKAVQDTLNRYPDNMSGRGLALKSISMHNLWRKPLRN</sequence>
<accession>A0A381ZVL0</accession>
<proteinExistence type="predicted"/>